<evidence type="ECO:0000256" key="6">
    <source>
        <dbReference type="HAMAP-Rule" id="MF_01930"/>
    </source>
</evidence>
<dbReference type="HAMAP" id="MF_01930">
    <property type="entry name" value="PurN"/>
    <property type="match status" value="1"/>
</dbReference>
<comment type="pathway">
    <text evidence="1 6">Purine metabolism; IMP biosynthesis via de novo pathway; N(2)-formyl-N(1)-(5-phospho-D-ribosyl)glycinamide from N(1)-(5-phospho-D-ribosyl)glycinamide (10-formyl THF route): step 1/1.</text>
</comment>
<evidence type="ECO:0000259" key="7">
    <source>
        <dbReference type="Pfam" id="PF00551"/>
    </source>
</evidence>
<dbReference type="InterPro" id="IPR002376">
    <property type="entry name" value="Formyl_transf_N"/>
</dbReference>
<dbReference type="GO" id="GO:0006189">
    <property type="term" value="P:'de novo' IMP biosynthetic process"/>
    <property type="evidence" value="ECO:0007669"/>
    <property type="project" value="UniProtKB-UniRule"/>
</dbReference>
<reference evidence="8" key="1">
    <citation type="submission" date="2020-12" db="EMBL/GenBank/DDBJ databases">
        <title>Bacterial taxonomy.</title>
        <authorList>
            <person name="Pan X."/>
        </authorList>
    </citation>
    <scope>NUCLEOTIDE SEQUENCE</scope>
    <source>
        <strain evidence="8">B2012</strain>
    </source>
</reference>
<evidence type="ECO:0000256" key="3">
    <source>
        <dbReference type="ARBA" id="ARBA00022755"/>
    </source>
</evidence>
<evidence type="ECO:0000256" key="4">
    <source>
        <dbReference type="ARBA" id="ARBA00038440"/>
    </source>
</evidence>
<dbReference type="Pfam" id="PF00551">
    <property type="entry name" value="Formyl_trans_N"/>
    <property type="match status" value="1"/>
</dbReference>
<protein>
    <recommendedName>
        <fullName evidence="6">Phosphoribosylglycinamide formyltransferase</fullName>
        <ecNumber evidence="6">2.1.2.2</ecNumber>
    </recommendedName>
    <alternativeName>
        <fullName evidence="6">5'-phosphoribosylglycinamide transformylase</fullName>
    </alternativeName>
    <alternativeName>
        <fullName evidence="6">GAR transformylase</fullName>
        <shortName evidence="6">GART</shortName>
    </alternativeName>
</protein>
<dbReference type="InterPro" id="IPR004607">
    <property type="entry name" value="GART"/>
</dbReference>
<organism evidence="8 9">
    <name type="scientific">Acuticoccus mangrovi</name>
    <dbReference type="NCBI Taxonomy" id="2796142"/>
    <lineage>
        <taxon>Bacteria</taxon>
        <taxon>Pseudomonadati</taxon>
        <taxon>Pseudomonadota</taxon>
        <taxon>Alphaproteobacteria</taxon>
        <taxon>Hyphomicrobiales</taxon>
        <taxon>Amorphaceae</taxon>
        <taxon>Acuticoccus</taxon>
    </lineage>
</organism>
<feature type="site" description="Raises pKa of active site His" evidence="6">
    <location>
        <position position="148"/>
    </location>
</feature>
<dbReference type="Gene3D" id="3.40.50.170">
    <property type="entry name" value="Formyl transferase, N-terminal domain"/>
    <property type="match status" value="1"/>
</dbReference>
<dbReference type="Proteomes" id="UP000609531">
    <property type="component" value="Unassembled WGS sequence"/>
</dbReference>
<keyword evidence="2 6" id="KW-0808">Transferase</keyword>
<comment type="caution">
    <text evidence="8">The sequence shown here is derived from an EMBL/GenBank/DDBJ whole genome shotgun (WGS) entry which is preliminary data.</text>
</comment>
<evidence type="ECO:0000256" key="2">
    <source>
        <dbReference type="ARBA" id="ARBA00022679"/>
    </source>
</evidence>
<dbReference type="SUPFAM" id="SSF53328">
    <property type="entry name" value="Formyltransferase"/>
    <property type="match status" value="1"/>
</dbReference>
<gene>
    <name evidence="6" type="primary">purN</name>
    <name evidence="8" type="ORF">JCR33_16960</name>
</gene>
<dbReference type="CDD" id="cd08645">
    <property type="entry name" value="FMT_core_GART"/>
    <property type="match status" value="1"/>
</dbReference>
<comment type="similarity">
    <text evidence="4 6">Belongs to the GART family.</text>
</comment>
<keyword evidence="9" id="KW-1185">Reference proteome</keyword>
<dbReference type="InterPro" id="IPR001555">
    <property type="entry name" value="GART_AS"/>
</dbReference>
<accession>A0A934MHY9</accession>
<feature type="domain" description="Formyl transferase N-terminal" evidence="7">
    <location>
        <begin position="7"/>
        <end position="185"/>
    </location>
</feature>
<evidence type="ECO:0000256" key="1">
    <source>
        <dbReference type="ARBA" id="ARBA00005054"/>
    </source>
</evidence>
<dbReference type="PROSITE" id="PS00373">
    <property type="entry name" value="GART"/>
    <property type="match status" value="1"/>
</dbReference>
<name>A0A934MHY9_9HYPH</name>
<proteinExistence type="inferred from homology"/>
<dbReference type="GO" id="GO:0005829">
    <property type="term" value="C:cytosol"/>
    <property type="evidence" value="ECO:0007669"/>
    <property type="project" value="TreeGrafter"/>
</dbReference>
<evidence type="ECO:0000313" key="9">
    <source>
        <dbReference type="Proteomes" id="UP000609531"/>
    </source>
</evidence>
<dbReference type="AlphaFoldDB" id="A0A934MHY9"/>
<comment type="function">
    <text evidence="6">Catalyzes the transfer of a formyl group from 10-formyltetrahydrofolate to 5-phospho-ribosyl-glycinamide (GAR), producing 5-phospho-ribosyl-N-formylglycinamide (FGAR) and tetrahydrofolate.</text>
</comment>
<evidence type="ECO:0000313" key="8">
    <source>
        <dbReference type="EMBL" id="MBJ3777400.1"/>
    </source>
</evidence>
<dbReference type="EC" id="2.1.2.2" evidence="6"/>
<dbReference type="PANTHER" id="PTHR43369">
    <property type="entry name" value="PHOSPHORIBOSYLGLYCINAMIDE FORMYLTRANSFERASE"/>
    <property type="match status" value="1"/>
</dbReference>
<dbReference type="GO" id="GO:0004644">
    <property type="term" value="F:phosphoribosylglycinamide formyltransferase activity"/>
    <property type="evidence" value="ECO:0007669"/>
    <property type="project" value="UniProtKB-UniRule"/>
</dbReference>
<dbReference type="RefSeq" id="WP_198883307.1">
    <property type="nucleotide sequence ID" value="NZ_JAEKJA010000015.1"/>
</dbReference>
<comment type="catalytic activity">
    <reaction evidence="5 6">
        <text>N(1)-(5-phospho-beta-D-ribosyl)glycinamide + (6R)-10-formyltetrahydrofolate = N(2)-formyl-N(1)-(5-phospho-beta-D-ribosyl)glycinamide + (6S)-5,6,7,8-tetrahydrofolate + H(+)</text>
        <dbReference type="Rhea" id="RHEA:15053"/>
        <dbReference type="ChEBI" id="CHEBI:15378"/>
        <dbReference type="ChEBI" id="CHEBI:57453"/>
        <dbReference type="ChEBI" id="CHEBI:143788"/>
        <dbReference type="ChEBI" id="CHEBI:147286"/>
        <dbReference type="ChEBI" id="CHEBI:195366"/>
        <dbReference type="EC" id="2.1.2.2"/>
    </reaction>
</comment>
<feature type="active site" description="Proton donor" evidence="6">
    <location>
        <position position="112"/>
    </location>
</feature>
<dbReference type="EMBL" id="JAEKJA010000015">
    <property type="protein sequence ID" value="MBJ3777400.1"/>
    <property type="molecule type" value="Genomic_DNA"/>
</dbReference>
<feature type="binding site" evidence="6">
    <location>
        <begin position="15"/>
        <end position="17"/>
    </location>
    <ligand>
        <name>N(1)-(5-phospho-beta-D-ribosyl)glycinamide</name>
        <dbReference type="ChEBI" id="CHEBI:143788"/>
    </ligand>
</feature>
<feature type="binding site" evidence="6">
    <location>
        <position position="68"/>
    </location>
    <ligand>
        <name>(6R)-10-formyltetrahydrofolate</name>
        <dbReference type="ChEBI" id="CHEBI:195366"/>
    </ligand>
</feature>
<dbReference type="PANTHER" id="PTHR43369:SF2">
    <property type="entry name" value="PHOSPHORIBOSYLGLYCINAMIDE FORMYLTRANSFERASE"/>
    <property type="match status" value="1"/>
</dbReference>
<dbReference type="InterPro" id="IPR036477">
    <property type="entry name" value="Formyl_transf_N_sf"/>
</dbReference>
<dbReference type="NCBIfam" id="TIGR00639">
    <property type="entry name" value="PurN"/>
    <property type="match status" value="1"/>
</dbReference>
<keyword evidence="3 6" id="KW-0658">Purine biosynthesis</keyword>
<feature type="binding site" evidence="6">
    <location>
        <begin position="93"/>
        <end position="96"/>
    </location>
    <ligand>
        <name>(6R)-10-formyltetrahydrofolate</name>
        <dbReference type="ChEBI" id="CHEBI:195366"/>
    </ligand>
</feature>
<sequence length="208" mass="21732">MSSKVPVAVVISGRGSNFVALAEAAEAADYPAEIVAVISDRADAVGLARAAERGIATHVVLRRDHPTRAAFDDALDAAIRASGAEHVCLAGFMRILGPEMVARWEGRMLNIHPSLLPAFKGLDTHQRALDAGAKFHGASVHLVTAELDDGPIVAQAAVPVMPDDDAESLAARVLAVEHPLYVAALAAHLGRSAGRPDATPVFNPPLPR</sequence>
<feature type="binding site" evidence="6">
    <location>
        <position position="110"/>
    </location>
    <ligand>
        <name>(6R)-10-formyltetrahydrofolate</name>
        <dbReference type="ChEBI" id="CHEBI:195366"/>
    </ligand>
</feature>
<evidence type="ECO:0000256" key="5">
    <source>
        <dbReference type="ARBA" id="ARBA00047664"/>
    </source>
</evidence>